<dbReference type="EMBL" id="AM469835">
    <property type="protein sequence ID" value="CAN65956.1"/>
    <property type="molecule type" value="Genomic_DNA"/>
</dbReference>
<feature type="domain" description="Reverse transcriptase Ty1/copia-type" evidence="1">
    <location>
        <begin position="186"/>
        <end position="246"/>
    </location>
</feature>
<dbReference type="InterPro" id="IPR013103">
    <property type="entry name" value="RVT_2"/>
</dbReference>
<dbReference type="AlphaFoldDB" id="A5BSW1"/>
<dbReference type="SUPFAM" id="SSF56672">
    <property type="entry name" value="DNA/RNA polymerases"/>
    <property type="match status" value="1"/>
</dbReference>
<name>A5BSW1_VITVI</name>
<sequence length="474" mass="52132">MISSESRAWRHVNRRVTHASTTGSDDVMIGDGTGLLISHTGSASLPSSTTTFTLNDALCVPSMKKNLISISQFCISNNASVEFLPSCFHVKDLRTGAILLTGNTKDGVYEWPAAQPVFSPILAFSHKSNASNSTRFEVEMKKSEPLEANHTKLKTNFVGCKISLWLRNGVLQVAKFRSHLARLRNSPKYKALLVAKGFHQRPGVDYHETFSLVVKPTTVRLMLSIAISNGWSLCQLDVNNAFLQGRRSENFSLKDLGPPSYSLGVEVVPHRLGILLSQRRYIQDLLKRTNMADAKPVLTPLPTSSAVISLPSGTPLSDPTPYRAAASNKDDYSSISAYFVYLGWNLVSWSSKKQQTVARSSTEAEYRSVAATSAELRWVSSFLSELGISLTTSPVVYCDNVGATQLSSDPIFHSCMKQVAIDYHFIRDQVQSGLLRNAHVSSVDQLADLLTKPLPTSQFMLLRDKISLSTRGLS</sequence>
<dbReference type="PANTHER" id="PTHR11439:SF500">
    <property type="entry name" value="RNA-DIRECTED DNA POLYMERASE"/>
    <property type="match status" value="1"/>
</dbReference>
<dbReference type="InterPro" id="IPR043502">
    <property type="entry name" value="DNA/RNA_pol_sf"/>
</dbReference>
<evidence type="ECO:0000313" key="2">
    <source>
        <dbReference type="EMBL" id="CAN65956.1"/>
    </source>
</evidence>
<protein>
    <recommendedName>
        <fullName evidence="1">Reverse transcriptase Ty1/copia-type domain-containing protein</fullName>
    </recommendedName>
</protein>
<reference evidence="2" key="1">
    <citation type="journal article" date="2007" name="PLoS ONE">
        <title>The first genome sequence of an elite grapevine cultivar (Pinot noir Vitis vinifera L.): coping with a highly heterozygous genome.</title>
        <authorList>
            <person name="Velasco R."/>
            <person name="Zharkikh A."/>
            <person name="Troggio M."/>
            <person name="Cartwright D.A."/>
            <person name="Cestaro A."/>
            <person name="Pruss D."/>
            <person name="Pindo M."/>
            <person name="FitzGerald L.M."/>
            <person name="Vezzulli S."/>
            <person name="Reid J."/>
            <person name="Malacarne G."/>
            <person name="Iliev D."/>
            <person name="Coppola G."/>
            <person name="Wardell B."/>
            <person name="Micheletti D."/>
            <person name="Macalma T."/>
            <person name="Facci M."/>
            <person name="Mitchell J.T."/>
            <person name="Perazzolli M."/>
            <person name="Eldredge G."/>
            <person name="Gatto P."/>
            <person name="Oyzerski R."/>
            <person name="Moretto M."/>
            <person name="Gutin N."/>
            <person name="Stefanini M."/>
            <person name="Chen Y."/>
            <person name="Segala C."/>
            <person name="Davenport C."/>
            <person name="Dematte L."/>
            <person name="Mraz A."/>
            <person name="Battilana J."/>
            <person name="Stormo K."/>
            <person name="Costa F."/>
            <person name="Tao Q."/>
            <person name="Si-Ammour A."/>
            <person name="Harkins T."/>
            <person name="Lackey A."/>
            <person name="Perbost C."/>
            <person name="Taillon B."/>
            <person name="Stella A."/>
            <person name="Solovyev V."/>
            <person name="Fawcett J.A."/>
            <person name="Sterck L."/>
            <person name="Vandepoele K."/>
            <person name="Grando S.M."/>
            <person name="Toppo S."/>
            <person name="Moser C."/>
            <person name="Lanchbury J."/>
            <person name="Bogden R."/>
            <person name="Skolnick M."/>
            <person name="Sgaramella V."/>
            <person name="Bhatnagar S.K."/>
            <person name="Fontana P."/>
            <person name="Gutin A."/>
            <person name="Van de Peer Y."/>
            <person name="Salamini F."/>
            <person name="Viola R."/>
        </authorList>
    </citation>
    <scope>NUCLEOTIDE SEQUENCE</scope>
</reference>
<dbReference type="Pfam" id="PF07727">
    <property type="entry name" value="RVT_2"/>
    <property type="match status" value="1"/>
</dbReference>
<dbReference type="PANTHER" id="PTHR11439">
    <property type="entry name" value="GAG-POL-RELATED RETROTRANSPOSON"/>
    <property type="match status" value="1"/>
</dbReference>
<proteinExistence type="predicted"/>
<dbReference type="CDD" id="cd09272">
    <property type="entry name" value="RNase_HI_RT_Ty1"/>
    <property type="match status" value="1"/>
</dbReference>
<organism evidence="2">
    <name type="scientific">Vitis vinifera</name>
    <name type="common">Grape</name>
    <dbReference type="NCBI Taxonomy" id="29760"/>
    <lineage>
        <taxon>Eukaryota</taxon>
        <taxon>Viridiplantae</taxon>
        <taxon>Streptophyta</taxon>
        <taxon>Embryophyta</taxon>
        <taxon>Tracheophyta</taxon>
        <taxon>Spermatophyta</taxon>
        <taxon>Magnoliopsida</taxon>
        <taxon>eudicotyledons</taxon>
        <taxon>Gunneridae</taxon>
        <taxon>Pentapetalae</taxon>
        <taxon>rosids</taxon>
        <taxon>Vitales</taxon>
        <taxon>Vitaceae</taxon>
        <taxon>Viteae</taxon>
        <taxon>Vitis</taxon>
    </lineage>
</organism>
<evidence type="ECO:0000259" key="1">
    <source>
        <dbReference type="Pfam" id="PF07727"/>
    </source>
</evidence>
<accession>A5BSW1</accession>
<gene>
    <name evidence="2" type="ORF">VITISV_009071</name>
</gene>